<reference evidence="1 2" key="1">
    <citation type="submission" date="2019-04" db="EMBL/GenBank/DDBJ databases">
        <title>Niastella caeni sp. nov., isolated from activated sludge.</title>
        <authorList>
            <person name="Sheng M."/>
        </authorList>
    </citation>
    <scope>NUCLEOTIDE SEQUENCE [LARGE SCALE GENOMIC DNA]</scope>
    <source>
        <strain evidence="1 2">HX-2-15</strain>
    </source>
</reference>
<dbReference type="InterPro" id="IPR008947">
    <property type="entry name" value="PLipase_C/P1_nuclease_dom_sf"/>
</dbReference>
<keyword evidence="2" id="KW-1185">Reference proteome</keyword>
<organism evidence="1 2">
    <name type="scientific">Niastella caeni</name>
    <dbReference type="NCBI Taxonomy" id="2569763"/>
    <lineage>
        <taxon>Bacteria</taxon>
        <taxon>Pseudomonadati</taxon>
        <taxon>Bacteroidota</taxon>
        <taxon>Chitinophagia</taxon>
        <taxon>Chitinophagales</taxon>
        <taxon>Chitinophagaceae</taxon>
        <taxon>Niastella</taxon>
    </lineage>
</organism>
<dbReference type="RefSeq" id="WP_136578833.1">
    <property type="nucleotide sequence ID" value="NZ_STFF01000005.1"/>
</dbReference>
<comment type="caution">
    <text evidence="1">The sequence shown here is derived from an EMBL/GenBank/DDBJ whole genome shotgun (WGS) entry which is preliminary data.</text>
</comment>
<dbReference type="GO" id="GO:0016788">
    <property type="term" value="F:hydrolase activity, acting on ester bonds"/>
    <property type="evidence" value="ECO:0007669"/>
    <property type="project" value="InterPro"/>
</dbReference>
<dbReference type="OrthoDB" id="267579at2"/>
<accession>A0A4S8HRK8</accession>
<evidence type="ECO:0000313" key="2">
    <source>
        <dbReference type="Proteomes" id="UP000306918"/>
    </source>
</evidence>
<gene>
    <name evidence="1" type="ORF">FAM09_19610</name>
</gene>
<dbReference type="EMBL" id="STFF01000005">
    <property type="protein sequence ID" value="THU37159.1"/>
    <property type="molecule type" value="Genomic_DNA"/>
</dbReference>
<dbReference type="Proteomes" id="UP000306918">
    <property type="component" value="Unassembled WGS sequence"/>
</dbReference>
<dbReference type="SUPFAM" id="SSF48537">
    <property type="entry name" value="Phospholipase C/P1 nuclease"/>
    <property type="match status" value="1"/>
</dbReference>
<evidence type="ECO:0000313" key="1">
    <source>
        <dbReference type="EMBL" id="THU37159.1"/>
    </source>
</evidence>
<sequence length="321" mass="37176">MKKLLLITAAVLYSHALFPWGFYAHRQINYYAVFMLPPDMLVLYKPNIQFLSDHAVDPDKRRYAVAAEGARHYIDIDHYGTYPFDSLPRTWTKAVEKYGKDTLQKYGIVPWYIQTMLGRLTAAFKEKDQVKILKLSADIGHYIADSHVPLHVCSNHNGQLTNQQGIHAFWESRIPELLAATSWDFLLGKASYIANPLAFSWKRVLESAAAADSVLRIERELTAQFSSDQKYSFEPRNDQVIRQYSSAYCRAYDQRLNHMIERRMQQSIVAVASFWYTAWVNAGQPDLKQLINKNLSEADRREFEELNAAWLKRQKQGKDCD</sequence>
<proteinExistence type="predicted"/>
<dbReference type="CDD" id="cd10981">
    <property type="entry name" value="ZnPC_S1P1"/>
    <property type="match status" value="1"/>
</dbReference>
<dbReference type="AlphaFoldDB" id="A0A4S8HRK8"/>
<protein>
    <submittedName>
        <fullName evidence="1">S1/P1 Nuclease</fullName>
    </submittedName>
</protein>
<name>A0A4S8HRK8_9BACT</name>
<dbReference type="Gene3D" id="1.10.575.10">
    <property type="entry name" value="P1 Nuclease"/>
    <property type="match status" value="1"/>
</dbReference>